<reference evidence="10 11" key="1">
    <citation type="submission" date="2015-10" db="EMBL/GenBank/DDBJ databases">
        <title>Draft genomes sequences of Candida glabrata isolates 1A, 1B, 2A, 2B, 3A and 3B.</title>
        <authorList>
            <person name="Haavelsrud O.E."/>
            <person name="Gaustad P."/>
        </authorList>
    </citation>
    <scope>NUCLEOTIDE SEQUENCE [LARGE SCALE GENOMIC DNA]</scope>
    <source>
        <strain evidence="10">910700640</strain>
    </source>
</reference>
<dbReference type="AlphaFoldDB" id="A0A0W0C8N6"/>
<keyword evidence="3 7" id="KW-1133">Transmembrane helix</keyword>
<organism evidence="10 11">
    <name type="scientific">Candida glabrata</name>
    <name type="common">Yeast</name>
    <name type="synonym">Torulopsis glabrata</name>
    <dbReference type="NCBI Taxonomy" id="5478"/>
    <lineage>
        <taxon>Eukaryota</taxon>
        <taxon>Fungi</taxon>
        <taxon>Dikarya</taxon>
        <taxon>Ascomycota</taxon>
        <taxon>Saccharomycotina</taxon>
        <taxon>Saccharomycetes</taxon>
        <taxon>Saccharomycetales</taxon>
        <taxon>Saccharomycetaceae</taxon>
        <taxon>Nakaseomyces</taxon>
    </lineage>
</organism>
<evidence type="ECO:0000256" key="3">
    <source>
        <dbReference type="ARBA" id="ARBA00022989"/>
    </source>
</evidence>
<feature type="transmembrane region" description="Helical" evidence="7">
    <location>
        <begin position="92"/>
        <end position="109"/>
    </location>
</feature>
<keyword evidence="2 7" id="KW-0812">Transmembrane</keyword>
<evidence type="ECO:0000313" key="10">
    <source>
        <dbReference type="EMBL" id="KTA95752.1"/>
    </source>
</evidence>
<dbReference type="SMART" id="SM00694">
    <property type="entry name" value="DysFC"/>
    <property type="match status" value="1"/>
</dbReference>
<evidence type="ECO:0000256" key="5">
    <source>
        <dbReference type="ARBA" id="ARBA00023140"/>
    </source>
</evidence>
<dbReference type="GO" id="GO:0005778">
    <property type="term" value="C:peroxisomal membrane"/>
    <property type="evidence" value="ECO:0007669"/>
    <property type="project" value="UniProtKB-SubCell"/>
</dbReference>
<comment type="caution">
    <text evidence="10">The sequence shown here is derived from an EMBL/GenBank/DDBJ whole genome shotgun (WGS) entry which is preliminary data.</text>
</comment>
<dbReference type="SMART" id="SM00693">
    <property type="entry name" value="DysFN"/>
    <property type="match status" value="1"/>
</dbReference>
<dbReference type="VEuPathDB" id="FungiDB:B1J91_F08657g"/>
<dbReference type="InterPro" id="IPR006614">
    <property type="entry name" value="Peroxin/Ferlin"/>
</dbReference>
<dbReference type="PANTHER" id="PTHR31679">
    <property type="entry name" value="PEROXISOMAL MEMBRANE PROTEIN PEX30-RELATED"/>
    <property type="match status" value="1"/>
</dbReference>
<dbReference type="VEuPathDB" id="FungiDB:GW608_F08195"/>
<feature type="domain" description="Peroxin/Ferlin" evidence="9">
    <location>
        <begin position="366"/>
        <end position="399"/>
    </location>
</feature>
<dbReference type="Proteomes" id="UP000054886">
    <property type="component" value="Unassembled WGS sequence"/>
</dbReference>
<proteinExistence type="predicted"/>
<feature type="domain" description="Peroxin/Ferlin" evidence="8">
    <location>
        <begin position="275"/>
        <end position="341"/>
    </location>
</feature>
<evidence type="ECO:0000313" key="11">
    <source>
        <dbReference type="Proteomes" id="UP000054886"/>
    </source>
</evidence>
<dbReference type="PANTHER" id="PTHR31679:SF2">
    <property type="entry name" value="PEROXISOMAL MEMBRANE PROTEIN PEX30-RELATED"/>
    <property type="match status" value="1"/>
</dbReference>
<comment type="subcellular location">
    <subcellularLocation>
        <location evidence="1">Peroxisome membrane</location>
        <topology evidence="1">Multi-pass membrane protein</topology>
    </subcellularLocation>
</comment>
<name>A0A0W0C8N6_CANGB</name>
<evidence type="ECO:0000259" key="8">
    <source>
        <dbReference type="SMART" id="SM00693"/>
    </source>
</evidence>
<evidence type="ECO:0000256" key="6">
    <source>
        <dbReference type="SAM" id="MobiDB-lite"/>
    </source>
</evidence>
<protein>
    <submittedName>
        <fullName evidence="10">Peroxisomal membrane protein PEX30</fullName>
    </submittedName>
</protein>
<dbReference type="GO" id="GO:1900063">
    <property type="term" value="P:regulation of peroxisome organization"/>
    <property type="evidence" value="ECO:0007669"/>
    <property type="project" value="EnsemblFungi"/>
</dbReference>
<evidence type="ECO:0000256" key="4">
    <source>
        <dbReference type="ARBA" id="ARBA00023136"/>
    </source>
</evidence>
<gene>
    <name evidence="10" type="ORF">AO440_001465</name>
</gene>
<evidence type="ECO:0000256" key="7">
    <source>
        <dbReference type="SAM" id="Phobius"/>
    </source>
</evidence>
<evidence type="ECO:0000256" key="2">
    <source>
        <dbReference type="ARBA" id="ARBA00022692"/>
    </source>
</evidence>
<dbReference type="OrthoDB" id="5586090at2759"/>
<evidence type="ECO:0000259" key="9">
    <source>
        <dbReference type="SMART" id="SM00694"/>
    </source>
</evidence>
<dbReference type="GO" id="GO:0007031">
    <property type="term" value="P:peroxisome organization"/>
    <property type="evidence" value="ECO:0007669"/>
    <property type="project" value="EnsemblFungi"/>
</dbReference>
<keyword evidence="4 7" id="KW-0472">Membrane</keyword>
<keyword evidence="5" id="KW-0576">Peroxisome</keyword>
<dbReference type="InterPro" id="IPR010482">
    <property type="entry name" value="TECPR1-like_DysF"/>
</dbReference>
<evidence type="ECO:0000256" key="1">
    <source>
        <dbReference type="ARBA" id="ARBA00004585"/>
    </source>
</evidence>
<dbReference type="VEuPathDB" id="FungiDB:GWK60_F08195"/>
<dbReference type="VEuPathDB" id="FungiDB:GVI51_F08217"/>
<dbReference type="Pfam" id="PF06398">
    <property type="entry name" value="Pex24p"/>
    <property type="match status" value="1"/>
</dbReference>
<feature type="region of interest" description="Disordered" evidence="6">
    <location>
        <begin position="423"/>
        <end position="442"/>
    </location>
</feature>
<dbReference type="InterPro" id="IPR052646">
    <property type="entry name" value="Peroxisomal_PEX28-32"/>
</dbReference>
<feature type="region of interest" description="Disordered" evidence="6">
    <location>
        <begin position="481"/>
        <end position="503"/>
    </location>
</feature>
<sequence length="503" mass="57882">MDQPSTKSKVLSEEEKERIKTNKVIKSVLKKRGKWKSNAYSNNEVEEDYNIVSSPLLNSTPPTVSKALVKLYPYLIVTDKFLSIVTWTNDNLWLNFLSVLSYFVFVLYFQFLVKYFGHLLIIGIIWCYSLVDSAVEDTMMSCPSLDDIVHIMVRVSTKADIVLSPLTILNSQDIQRLLFTSAFLSPIYILVTKLIFYPRTLVLFAGFYVLTYHSSWSKAFRRSLWNFRLIRLLMFYITGLDMGGINKHYTIFTSVNDQIKKLTGPKKADGSSNEPIRFTYVLYENQRRWIGIGWTSSMLSYERSAWTDEFLNAAPPITEFTLPEGDSGLEWKWIDKEWRLDLTNDGSIQLPSSKMKTTANPSSDDGFIYSDNTWKNPSTEDSFSKYTRRRRWIRTAELIGAKINSRSNSVTTVQEINSTTSTGIANHDIQSPADDAESTTMKRKVSFSDVRKIRIINDQNEEVKDVTEKENINIQLTSPTLEKKVSTDQDPREILIESNKKIE</sequence>
<dbReference type="VEuPathDB" id="FungiDB:CAGL0F08657g"/>
<dbReference type="EMBL" id="LLZZ01000181">
    <property type="protein sequence ID" value="KTA95752.1"/>
    <property type="molecule type" value="Genomic_DNA"/>
</dbReference>
<accession>A0A0W0C8N6</accession>